<evidence type="ECO:0000313" key="1">
    <source>
        <dbReference type="EMBL" id="ADK67681.1"/>
    </source>
</evidence>
<dbReference type="AlphaFoldDB" id="E1QZ67"/>
<keyword evidence="2" id="KW-1185">Reference proteome</keyword>
<dbReference type="KEGG" id="ols:Olsu_0566"/>
<evidence type="ECO:0008006" key="3">
    <source>
        <dbReference type="Google" id="ProtNLM"/>
    </source>
</evidence>
<dbReference type="Proteomes" id="UP000000333">
    <property type="component" value="Chromosome"/>
</dbReference>
<sequence length="40" mass="4664">MCMIPPRTDVQEVKRIAKGRRVSRADIYRDALRRYLSSVG</sequence>
<dbReference type="HOGENOM" id="CLU_3293324_0_0_11"/>
<organism evidence="1 2">
    <name type="scientific">Olsenella uli (strain ATCC 49627 / DSM 7084 / CCUG 31166 / CIP 109912 / JCM 12494 / LMG 11480 / NCIMB 702895 / VPI D76D-27C)</name>
    <name type="common">Lactobacillus uli</name>
    <dbReference type="NCBI Taxonomy" id="633147"/>
    <lineage>
        <taxon>Bacteria</taxon>
        <taxon>Bacillati</taxon>
        <taxon>Actinomycetota</taxon>
        <taxon>Coriobacteriia</taxon>
        <taxon>Coriobacteriales</taxon>
        <taxon>Atopobiaceae</taxon>
        <taxon>Olsenella</taxon>
    </lineage>
</organism>
<protein>
    <recommendedName>
        <fullName evidence="3">Ribbon-helix-helix protein CopG domain-containing protein</fullName>
    </recommendedName>
</protein>
<dbReference type="EMBL" id="CP002106">
    <property type="protein sequence ID" value="ADK67681.1"/>
    <property type="molecule type" value="Genomic_DNA"/>
</dbReference>
<name>E1QZ67_OLSUV</name>
<gene>
    <name evidence="1" type="ordered locus">Olsu_0566</name>
</gene>
<accession>E1QZ67</accession>
<proteinExistence type="predicted"/>
<evidence type="ECO:0000313" key="2">
    <source>
        <dbReference type="Proteomes" id="UP000000333"/>
    </source>
</evidence>
<reference evidence="1 2" key="1">
    <citation type="journal article" date="2010" name="Stand. Genomic Sci.">
        <title>Complete genome sequence of Olsenella uli type strain (VPI D76D-27C).</title>
        <authorList>
            <person name="Goker M."/>
            <person name="Held B."/>
            <person name="Lucas S."/>
            <person name="Nolan M."/>
            <person name="Yasawong M."/>
            <person name="Glavina Del Rio T."/>
            <person name="Tice H."/>
            <person name="Cheng J.F."/>
            <person name="Bruce D."/>
            <person name="Detter J.C."/>
            <person name="Tapia R."/>
            <person name="Han C."/>
            <person name="Goodwin L."/>
            <person name="Pitluck S."/>
            <person name="Liolios K."/>
            <person name="Ivanova N."/>
            <person name="Mavromatis K."/>
            <person name="Mikhailova N."/>
            <person name="Pati A."/>
            <person name="Chen A."/>
            <person name="Palaniappan K."/>
            <person name="Land M."/>
            <person name="Hauser L."/>
            <person name="Chang Y.J."/>
            <person name="Jeffries C.D."/>
            <person name="Rohde M."/>
            <person name="Sikorski J."/>
            <person name="Pukall R."/>
            <person name="Woyke T."/>
            <person name="Bristow J."/>
            <person name="Eisen J.A."/>
            <person name="Markowitz V."/>
            <person name="Hugenholtz P."/>
            <person name="Kyrpides N.C."/>
            <person name="Klenk H.P."/>
            <person name="Lapidus A."/>
        </authorList>
    </citation>
    <scope>NUCLEOTIDE SEQUENCE [LARGE SCALE GENOMIC DNA]</scope>
    <source>
        <strain evidence="2">ATCC 49627 / DSM 7084 / CIP 109912 / JCM 12494 / NCIMB 702895 / VPI D76D-27C</strain>
    </source>
</reference>